<name>A0A096FHB2_COMTE</name>
<protein>
    <submittedName>
        <fullName evidence="1">Uncharacterized protein</fullName>
    </submittedName>
</protein>
<dbReference type="EMBL" id="AWOR01000046">
    <property type="protein sequence ID" value="KGH29736.1"/>
    <property type="molecule type" value="Genomic_DNA"/>
</dbReference>
<gene>
    <name evidence="1" type="ORF">P353_12710</name>
</gene>
<organism evidence="1 2">
    <name type="scientific">Comamonas testosteroni</name>
    <name type="common">Pseudomonas testosteroni</name>
    <dbReference type="NCBI Taxonomy" id="285"/>
    <lineage>
        <taxon>Bacteria</taxon>
        <taxon>Pseudomonadati</taxon>
        <taxon>Pseudomonadota</taxon>
        <taxon>Betaproteobacteria</taxon>
        <taxon>Burkholderiales</taxon>
        <taxon>Comamonadaceae</taxon>
        <taxon>Comamonas</taxon>
    </lineage>
</organism>
<proteinExistence type="predicted"/>
<evidence type="ECO:0000313" key="1">
    <source>
        <dbReference type="EMBL" id="KGH29736.1"/>
    </source>
</evidence>
<dbReference type="Proteomes" id="UP000029553">
    <property type="component" value="Unassembled WGS sequence"/>
</dbReference>
<dbReference type="AlphaFoldDB" id="A0A096FHB2"/>
<comment type="caution">
    <text evidence="1">The sequence shown here is derived from an EMBL/GenBank/DDBJ whole genome shotgun (WGS) entry which is preliminary data.</text>
</comment>
<accession>A0A096FHB2</accession>
<sequence>MRSWAAHRRVPISKFEGGRRLEPAIAGPARAAQSYFSAASFFQRAWFFALVGAWRQAAPALEGAGKDALRFVAAILGDLYQGQARFQQLVQ</sequence>
<evidence type="ECO:0000313" key="2">
    <source>
        <dbReference type="Proteomes" id="UP000029553"/>
    </source>
</evidence>
<reference evidence="1 2" key="1">
    <citation type="submission" date="2013-09" db="EMBL/GenBank/DDBJ databases">
        <title>High correlation between genotypes and phenotypes of environmental bacteria Comamonas testosteroni strains.</title>
        <authorList>
            <person name="Liu L."/>
            <person name="Zhu W."/>
            <person name="Xia X."/>
            <person name="Xu B."/>
            <person name="Luo M."/>
            <person name="Wang G."/>
        </authorList>
    </citation>
    <scope>NUCLEOTIDE SEQUENCE [LARGE SCALE GENOMIC DNA]</scope>
    <source>
        <strain evidence="1 2">JL40</strain>
    </source>
</reference>